<comment type="caution">
    <text evidence="3">The sequence shown here is derived from an EMBL/GenBank/DDBJ whole genome shotgun (WGS) entry which is preliminary data.</text>
</comment>
<dbReference type="InterPro" id="IPR046517">
    <property type="entry name" value="DUF6695"/>
</dbReference>
<evidence type="ECO:0000259" key="1">
    <source>
        <dbReference type="Pfam" id="PF20405"/>
    </source>
</evidence>
<sequence length="348" mass="39582">MYSYQDIALPLAWPDQTARGDELWMAILKKIGIVKNLNFKVGHAAIVLIERKTGEIRYFDFGRYLTPRGFGRARSALFDPRLELHTVARFDSEGKLNNLEEILEELKSKESATHGGGMLLCSLAYGISFKKAVEFAETLVDKGPVLYGALAPSNNSCSRYVAQILCEGMPRDDKRINKILYPESLKASPTSNVVNASSDKSIIRYEENEINHWDLNRWSSLKYQIQILKANFSKSASKDLPDDGRLGHIHEPLRPAHIPKEAQWLGGLGEGAWYYLGKTGMTFEVYKFDYLGNLEYQVQALPDQMFSYDLPYEFTFDIHNNKHVLKQSNQQIIFKSLNMAEDAIKKSI</sequence>
<keyword evidence="4" id="KW-1185">Reference proteome</keyword>
<dbReference type="RefSeq" id="WP_344674253.1">
    <property type="nucleotide sequence ID" value="NZ_BAAAZI010000006.1"/>
</dbReference>
<reference evidence="4" key="1">
    <citation type="journal article" date="2019" name="Int. J. Syst. Evol. Microbiol.">
        <title>The Global Catalogue of Microorganisms (GCM) 10K type strain sequencing project: providing services to taxonomists for standard genome sequencing and annotation.</title>
        <authorList>
            <consortium name="The Broad Institute Genomics Platform"/>
            <consortium name="The Broad Institute Genome Sequencing Center for Infectious Disease"/>
            <person name="Wu L."/>
            <person name="Ma J."/>
        </authorList>
    </citation>
    <scope>NUCLEOTIDE SEQUENCE [LARGE SCALE GENOMIC DNA]</scope>
    <source>
        <strain evidence="4">JCM 16704</strain>
    </source>
</reference>
<dbReference type="InterPro" id="IPR057382">
    <property type="entry name" value="TseH"/>
</dbReference>
<evidence type="ECO:0000313" key="3">
    <source>
        <dbReference type="EMBL" id="GAA4139175.1"/>
    </source>
</evidence>
<evidence type="ECO:0000259" key="2">
    <source>
        <dbReference type="Pfam" id="PF25218"/>
    </source>
</evidence>
<name>A0ABP7YP39_9SPHI</name>
<dbReference type="Pfam" id="PF25218">
    <property type="entry name" value="TseH"/>
    <property type="match status" value="1"/>
</dbReference>
<evidence type="ECO:0000313" key="4">
    <source>
        <dbReference type="Proteomes" id="UP001500101"/>
    </source>
</evidence>
<dbReference type="Proteomes" id="UP001500101">
    <property type="component" value="Unassembled WGS sequence"/>
</dbReference>
<accession>A0ABP7YP39</accession>
<proteinExistence type="predicted"/>
<evidence type="ECO:0008006" key="5">
    <source>
        <dbReference type="Google" id="ProtNLM"/>
    </source>
</evidence>
<dbReference type="EMBL" id="BAAAZI010000006">
    <property type="protein sequence ID" value="GAA4139175.1"/>
    <property type="molecule type" value="Genomic_DNA"/>
</dbReference>
<dbReference type="Pfam" id="PF20405">
    <property type="entry name" value="DUF6695"/>
    <property type="match status" value="1"/>
</dbReference>
<gene>
    <name evidence="3" type="ORF">GCM10022216_17030</name>
</gene>
<feature type="domain" description="Type VI secretion system effector TseH-like" evidence="2">
    <location>
        <begin position="8"/>
        <end position="169"/>
    </location>
</feature>
<feature type="domain" description="DUF6695" evidence="1">
    <location>
        <begin position="262"/>
        <end position="336"/>
    </location>
</feature>
<organism evidence="3 4">
    <name type="scientific">Sphingobacterium kyonggiense</name>
    <dbReference type="NCBI Taxonomy" id="714075"/>
    <lineage>
        <taxon>Bacteria</taxon>
        <taxon>Pseudomonadati</taxon>
        <taxon>Bacteroidota</taxon>
        <taxon>Sphingobacteriia</taxon>
        <taxon>Sphingobacteriales</taxon>
        <taxon>Sphingobacteriaceae</taxon>
        <taxon>Sphingobacterium</taxon>
    </lineage>
</organism>
<protein>
    <recommendedName>
        <fullName evidence="5">Penicillin amidase</fullName>
    </recommendedName>
</protein>